<reference evidence="2" key="1">
    <citation type="submission" date="2009-10" db="EMBL/GenBank/DDBJ databases">
        <title>Diversity of trophic interactions inside an arsenic-rich microbial ecosystem.</title>
        <authorList>
            <person name="Bertin P.N."/>
            <person name="Heinrich-Salmeron A."/>
            <person name="Pelletier E."/>
            <person name="Goulhen-Chollet F."/>
            <person name="Arsene-Ploetze F."/>
            <person name="Gallien S."/>
            <person name="Calteau A."/>
            <person name="Vallenet D."/>
            <person name="Casiot C."/>
            <person name="Chane-Woon-Ming B."/>
            <person name="Giloteaux L."/>
            <person name="Barakat M."/>
            <person name="Bonnefoy V."/>
            <person name="Bruneel O."/>
            <person name="Chandler M."/>
            <person name="Cleiss J."/>
            <person name="Duran R."/>
            <person name="Elbaz-Poulichet F."/>
            <person name="Fonknechten N."/>
            <person name="Lauga B."/>
            <person name="Mornico D."/>
            <person name="Ortet P."/>
            <person name="Schaeffer C."/>
            <person name="Siguier P."/>
            <person name="Alexander Thil Smith A."/>
            <person name="Van Dorsselaer A."/>
            <person name="Weissenbach J."/>
            <person name="Medigue C."/>
            <person name="Le Paslier D."/>
        </authorList>
    </citation>
    <scope>NUCLEOTIDE SEQUENCE</scope>
</reference>
<keyword evidence="1" id="KW-0812">Transmembrane</keyword>
<name>E6Q8I3_9ZZZZ</name>
<sequence>MIPSFSSNPEIESLSLALMWAVFIGAFAALLIYDALGAVLSMLMRLVDRFLGRTPHD</sequence>
<keyword evidence="1" id="KW-1133">Transmembrane helix</keyword>
<evidence type="ECO:0000313" key="2">
    <source>
        <dbReference type="EMBL" id="CBI03509.1"/>
    </source>
</evidence>
<organism evidence="2">
    <name type="scientific">mine drainage metagenome</name>
    <dbReference type="NCBI Taxonomy" id="410659"/>
    <lineage>
        <taxon>unclassified sequences</taxon>
        <taxon>metagenomes</taxon>
        <taxon>ecological metagenomes</taxon>
    </lineage>
</organism>
<gene>
    <name evidence="2" type="ORF">CARN5_3094</name>
</gene>
<proteinExistence type="predicted"/>
<protein>
    <submittedName>
        <fullName evidence="2">Uncharacterized protein</fullName>
    </submittedName>
</protein>
<accession>E6Q8I3</accession>
<feature type="transmembrane region" description="Helical" evidence="1">
    <location>
        <begin position="20"/>
        <end position="43"/>
    </location>
</feature>
<evidence type="ECO:0000256" key="1">
    <source>
        <dbReference type="SAM" id="Phobius"/>
    </source>
</evidence>
<comment type="caution">
    <text evidence="2">The sequence shown here is derived from an EMBL/GenBank/DDBJ whole genome shotgun (WGS) entry which is preliminary data.</text>
</comment>
<keyword evidence="1" id="KW-0472">Membrane</keyword>
<dbReference type="EMBL" id="CABP01000004">
    <property type="protein sequence ID" value="CBI03509.1"/>
    <property type="molecule type" value="Genomic_DNA"/>
</dbReference>
<dbReference type="AlphaFoldDB" id="E6Q8I3"/>